<dbReference type="SUPFAM" id="SSF56300">
    <property type="entry name" value="Metallo-dependent phosphatases"/>
    <property type="match status" value="1"/>
</dbReference>
<dbReference type="AlphaFoldDB" id="A0AAJ6QQ27"/>
<sequence length="293" mass="32781">MDRERLRDIVLKLIDFGKTTHLVSELSREDVEYILDWGQRVVRREESVTEIAGPVTICGSLFGDFRNLLDLLEVGEHPPLNSYLFLGDFVNRGKNSLEVVCLLVSYKLLYPSCVVMLRGAQETNELTRRKGLKAEIKYRFDTHLYKRLMEFFGFLPLASVVAGRIFACHGGLNRHVHTIDSVRRIIRPLPTLERAAAGIVFSEPIEGTGFLGHADESCGYGSDKVLSFLKAAGLDLICRTGDCVPGGFRYHCNRNVINIFSTMNFCGHGNPAALLKVARNGTWEVVLCKEEGS</sequence>
<dbReference type="PANTHER" id="PTHR11668">
    <property type="entry name" value="SERINE/THREONINE PROTEIN PHOSPHATASE"/>
    <property type="match status" value="1"/>
</dbReference>
<keyword evidence="2" id="KW-1185">Reference proteome</keyword>
<accession>A0AAJ6QQ27</accession>
<evidence type="ECO:0000313" key="3">
    <source>
        <dbReference type="RefSeq" id="XP_003740062.1"/>
    </source>
</evidence>
<protein>
    <submittedName>
        <fullName evidence="3">Serine/threonine-protein phosphatase PP1 isozyme 7-like</fullName>
    </submittedName>
</protein>
<dbReference type="GO" id="GO:0005634">
    <property type="term" value="C:nucleus"/>
    <property type="evidence" value="ECO:0007669"/>
    <property type="project" value="TreeGrafter"/>
</dbReference>
<dbReference type="InterPro" id="IPR006186">
    <property type="entry name" value="Ser/Thr-sp_prot-phosphatase"/>
</dbReference>
<dbReference type="RefSeq" id="XP_003740062.1">
    <property type="nucleotide sequence ID" value="XM_003740014.1"/>
</dbReference>
<dbReference type="GeneID" id="100907787"/>
<gene>
    <name evidence="3" type="primary">LOC100907787</name>
</gene>
<reference evidence="3" key="1">
    <citation type="submission" date="2025-08" db="UniProtKB">
        <authorList>
            <consortium name="RefSeq"/>
        </authorList>
    </citation>
    <scope>IDENTIFICATION</scope>
</reference>
<dbReference type="Proteomes" id="UP000694867">
    <property type="component" value="Unplaced"/>
</dbReference>
<dbReference type="GO" id="GO:0005737">
    <property type="term" value="C:cytoplasm"/>
    <property type="evidence" value="ECO:0007669"/>
    <property type="project" value="TreeGrafter"/>
</dbReference>
<dbReference type="GO" id="GO:0004722">
    <property type="term" value="F:protein serine/threonine phosphatase activity"/>
    <property type="evidence" value="ECO:0007669"/>
    <property type="project" value="TreeGrafter"/>
</dbReference>
<dbReference type="Gene3D" id="3.60.21.10">
    <property type="match status" value="1"/>
</dbReference>
<dbReference type="SMART" id="SM00156">
    <property type="entry name" value="PP2Ac"/>
    <property type="match status" value="1"/>
</dbReference>
<proteinExistence type="predicted"/>
<dbReference type="InterPro" id="IPR004843">
    <property type="entry name" value="Calcineurin-like_PHP"/>
</dbReference>
<name>A0AAJ6QQ27_9ACAR</name>
<dbReference type="InterPro" id="IPR050341">
    <property type="entry name" value="PP1_catalytic_subunit"/>
</dbReference>
<evidence type="ECO:0000313" key="2">
    <source>
        <dbReference type="Proteomes" id="UP000694867"/>
    </source>
</evidence>
<dbReference type="Pfam" id="PF00149">
    <property type="entry name" value="Metallophos"/>
    <property type="match status" value="1"/>
</dbReference>
<evidence type="ECO:0000259" key="1">
    <source>
        <dbReference type="SMART" id="SM00156"/>
    </source>
</evidence>
<dbReference type="InterPro" id="IPR029052">
    <property type="entry name" value="Metallo-depent_PP-like"/>
</dbReference>
<dbReference type="KEGG" id="goe:100907787"/>
<feature type="domain" description="Serine/threonine specific protein phosphatases" evidence="1">
    <location>
        <begin position="26"/>
        <end position="292"/>
    </location>
</feature>
<organism evidence="2 3">
    <name type="scientific">Galendromus occidentalis</name>
    <name type="common">western predatory mite</name>
    <dbReference type="NCBI Taxonomy" id="34638"/>
    <lineage>
        <taxon>Eukaryota</taxon>
        <taxon>Metazoa</taxon>
        <taxon>Ecdysozoa</taxon>
        <taxon>Arthropoda</taxon>
        <taxon>Chelicerata</taxon>
        <taxon>Arachnida</taxon>
        <taxon>Acari</taxon>
        <taxon>Parasitiformes</taxon>
        <taxon>Mesostigmata</taxon>
        <taxon>Gamasina</taxon>
        <taxon>Phytoseioidea</taxon>
        <taxon>Phytoseiidae</taxon>
        <taxon>Typhlodrominae</taxon>
        <taxon>Galendromus</taxon>
    </lineage>
</organism>
<dbReference type="PRINTS" id="PR00114">
    <property type="entry name" value="STPHPHTASE"/>
</dbReference>
<dbReference type="PANTHER" id="PTHR11668:SF496">
    <property type="entry name" value="SERINE_THREONINE-PROTEIN PHOSPHATASE"/>
    <property type="match status" value="1"/>
</dbReference>